<evidence type="ECO:0000313" key="3">
    <source>
        <dbReference type="Proteomes" id="UP001235547"/>
    </source>
</evidence>
<feature type="transmembrane region" description="Helical" evidence="1">
    <location>
        <begin position="7"/>
        <end position="25"/>
    </location>
</feature>
<organism evidence="2 3">
    <name type="scientific">Sinorhizobium numidicum</name>
    <dbReference type="NCBI Taxonomy" id="680248"/>
    <lineage>
        <taxon>Bacteria</taxon>
        <taxon>Pseudomonadati</taxon>
        <taxon>Pseudomonadota</taxon>
        <taxon>Alphaproteobacteria</taxon>
        <taxon>Hyphomicrobiales</taxon>
        <taxon>Rhizobiaceae</taxon>
        <taxon>Sinorhizobium/Ensifer group</taxon>
        <taxon>Sinorhizobium</taxon>
    </lineage>
</organism>
<sequence length="96" mass="11326">MDTFFKVMVVMLFAIAASIQLYQQIREVLFYKKMNWDFDVDNEYSGTTFHTDGPHEDYKESNRHRVLVGRPTTLAIFWAIVFALIYGFFILGVEFN</sequence>
<keyword evidence="1" id="KW-0812">Transmembrane</keyword>
<protein>
    <recommendedName>
        <fullName evidence="4">Transmembrane protein</fullName>
    </recommendedName>
</protein>
<reference evidence="2 3" key="1">
    <citation type="submission" date="2023-03" db="EMBL/GenBank/DDBJ databases">
        <authorList>
            <person name="Kaur S."/>
            <person name="Espinosa-Saiz D."/>
            <person name="Velazquez E."/>
            <person name="Menendez E."/>
            <person name="diCenzo G.C."/>
        </authorList>
    </citation>
    <scope>NUCLEOTIDE SEQUENCE [LARGE SCALE GENOMIC DNA]</scope>
    <source>
        <strain evidence="2 3">LMG 27395</strain>
    </source>
</reference>
<keyword evidence="3" id="KW-1185">Reference proteome</keyword>
<evidence type="ECO:0008006" key="4">
    <source>
        <dbReference type="Google" id="ProtNLM"/>
    </source>
</evidence>
<feature type="transmembrane region" description="Helical" evidence="1">
    <location>
        <begin position="75"/>
        <end position="93"/>
    </location>
</feature>
<dbReference type="RefSeq" id="WP_280731507.1">
    <property type="nucleotide sequence ID" value="NZ_CP120367.1"/>
</dbReference>
<evidence type="ECO:0000256" key="1">
    <source>
        <dbReference type="SAM" id="Phobius"/>
    </source>
</evidence>
<accession>A0ABY8CVM9</accession>
<keyword evidence="1" id="KW-0472">Membrane</keyword>
<proteinExistence type="predicted"/>
<dbReference type="Proteomes" id="UP001235547">
    <property type="component" value="Chromosome 2"/>
</dbReference>
<dbReference type="EMBL" id="CP120370">
    <property type="protein sequence ID" value="WEX80788.1"/>
    <property type="molecule type" value="Genomic_DNA"/>
</dbReference>
<evidence type="ECO:0000313" key="2">
    <source>
        <dbReference type="EMBL" id="WEX80788.1"/>
    </source>
</evidence>
<keyword evidence="1" id="KW-1133">Transmembrane helix</keyword>
<name>A0ABY8CVM9_9HYPH</name>
<gene>
    <name evidence="2" type="ORF">PYH38_000074</name>
</gene>